<evidence type="ECO:0000313" key="1">
    <source>
        <dbReference type="EMBL" id="JAD45697.1"/>
    </source>
</evidence>
<dbReference type="EMBL" id="GBRH01252198">
    <property type="protein sequence ID" value="JAD45697.1"/>
    <property type="molecule type" value="Transcribed_RNA"/>
</dbReference>
<dbReference type="AlphaFoldDB" id="A0A0A9AF45"/>
<protein>
    <submittedName>
        <fullName evidence="1">Uncharacterized protein</fullName>
    </submittedName>
</protein>
<reference evidence="1" key="2">
    <citation type="journal article" date="2015" name="Data Brief">
        <title>Shoot transcriptome of the giant reed, Arundo donax.</title>
        <authorList>
            <person name="Barrero R.A."/>
            <person name="Guerrero F.D."/>
            <person name="Moolhuijzen P."/>
            <person name="Goolsby J.A."/>
            <person name="Tidwell J."/>
            <person name="Bellgard S.E."/>
            <person name="Bellgard M.I."/>
        </authorList>
    </citation>
    <scope>NUCLEOTIDE SEQUENCE</scope>
    <source>
        <tissue evidence="1">Shoot tissue taken approximately 20 cm above the soil surface</tissue>
    </source>
</reference>
<name>A0A0A9AF45_ARUDO</name>
<reference evidence="1" key="1">
    <citation type="submission" date="2014-09" db="EMBL/GenBank/DDBJ databases">
        <authorList>
            <person name="Magalhaes I.L.F."/>
            <person name="Oliveira U."/>
            <person name="Santos F.R."/>
            <person name="Vidigal T.H.D.A."/>
            <person name="Brescovit A.D."/>
            <person name="Santos A.J."/>
        </authorList>
    </citation>
    <scope>NUCLEOTIDE SEQUENCE</scope>
    <source>
        <tissue evidence="1">Shoot tissue taken approximately 20 cm above the soil surface</tissue>
    </source>
</reference>
<organism evidence="1">
    <name type="scientific">Arundo donax</name>
    <name type="common">Giant reed</name>
    <name type="synonym">Donax arundinaceus</name>
    <dbReference type="NCBI Taxonomy" id="35708"/>
    <lineage>
        <taxon>Eukaryota</taxon>
        <taxon>Viridiplantae</taxon>
        <taxon>Streptophyta</taxon>
        <taxon>Embryophyta</taxon>
        <taxon>Tracheophyta</taxon>
        <taxon>Spermatophyta</taxon>
        <taxon>Magnoliopsida</taxon>
        <taxon>Liliopsida</taxon>
        <taxon>Poales</taxon>
        <taxon>Poaceae</taxon>
        <taxon>PACMAD clade</taxon>
        <taxon>Arundinoideae</taxon>
        <taxon>Arundineae</taxon>
        <taxon>Arundo</taxon>
    </lineage>
</organism>
<accession>A0A0A9AF45</accession>
<sequence length="30" mass="3570">MTVLLLQHLYCLCILLINIEYRLHLKVITS</sequence>
<proteinExistence type="predicted"/>